<evidence type="ECO:0000256" key="1">
    <source>
        <dbReference type="ARBA" id="ARBA00022694"/>
    </source>
</evidence>
<dbReference type="GO" id="GO:0005737">
    <property type="term" value="C:cytoplasm"/>
    <property type="evidence" value="ECO:0007669"/>
    <property type="project" value="TreeGrafter"/>
</dbReference>
<accession>A0AA88L5A8</accession>
<organism evidence="4 5">
    <name type="scientific">Artemia franciscana</name>
    <name type="common">Brine shrimp</name>
    <name type="synonym">Artemia sanfranciscana</name>
    <dbReference type="NCBI Taxonomy" id="6661"/>
    <lineage>
        <taxon>Eukaryota</taxon>
        <taxon>Metazoa</taxon>
        <taxon>Ecdysozoa</taxon>
        <taxon>Arthropoda</taxon>
        <taxon>Crustacea</taxon>
        <taxon>Branchiopoda</taxon>
        <taxon>Anostraca</taxon>
        <taxon>Artemiidae</taxon>
        <taxon>Artemia</taxon>
    </lineage>
</organism>
<comment type="caution">
    <text evidence="4">The sequence shown here is derived from an EMBL/GenBank/DDBJ whole genome shotgun (WGS) entry which is preliminary data.</text>
</comment>
<evidence type="ECO:0000313" key="4">
    <source>
        <dbReference type="EMBL" id="KAK2713429.1"/>
    </source>
</evidence>
<sequence>GPSFVIINIPNYAETPLVGKEEGGQQRYFRELEREATDQLQFQAFTMPTLTQSQPTPSFFQPDPKGLPVNGRDEGFQEQSEQERSKSLNHPEALLSVKYSSQIETIEAYSAVIKNKKMTSKLIKNLADLDLMPSFGHLKKVRAIDGVMECLLSSRNSFQSIDDLVLHFKNQKIDISMLVDPIDWKVVRVPRKQPVTRRQFEESKLFWPSAFHEDPVVESLLNKHFFSFCELEILAKLQELANLAGSTGLSWWKKEKALNINQITHVIDFLKNRKRSVLSAKGAVIYNHENGEILSFSCDQRHLHPIKHCAMVVIDSVAAIQGGGAWINQRANEIDALLVEEVPKEIGEVLVVEVPHKRRKKDDSSFDTTAPYLCTGYDVFMTHEPCVMCAMGLLHSRVKRLFFENTSENGALVTKVMLHTLNGINHRFGVFFGKIQSD</sequence>
<keyword evidence="5" id="KW-1185">Reference proteome</keyword>
<name>A0AA88L5A8_ARTSF</name>
<dbReference type="InterPro" id="IPR016193">
    <property type="entry name" value="Cytidine_deaminase-like"/>
</dbReference>
<gene>
    <name evidence="4" type="ORF">QYM36_009334</name>
</gene>
<evidence type="ECO:0000313" key="5">
    <source>
        <dbReference type="Proteomes" id="UP001187531"/>
    </source>
</evidence>
<reference evidence="4" key="1">
    <citation type="submission" date="2023-07" db="EMBL/GenBank/DDBJ databases">
        <title>Chromosome-level genome assembly of Artemia franciscana.</title>
        <authorList>
            <person name="Jo E."/>
        </authorList>
    </citation>
    <scope>NUCLEOTIDE SEQUENCE</scope>
    <source>
        <tissue evidence="4">Whole body</tissue>
    </source>
</reference>
<keyword evidence="1" id="KW-0819">tRNA processing</keyword>
<evidence type="ECO:0000256" key="3">
    <source>
        <dbReference type="SAM" id="MobiDB-lite"/>
    </source>
</evidence>
<proteinExistence type="inferred from homology"/>
<evidence type="ECO:0000256" key="2">
    <source>
        <dbReference type="ARBA" id="ARBA00038160"/>
    </source>
</evidence>
<comment type="similarity">
    <text evidence="2">Belongs to the cytidine and deoxycytidylate deaminase family. ADAT3 subfamily.</text>
</comment>
<protein>
    <recommendedName>
        <fullName evidence="6">CMP/dCMP-type deaminase domain-containing protein</fullName>
    </recommendedName>
</protein>
<dbReference type="GO" id="GO:0052717">
    <property type="term" value="F:tRNA-specific adenosine-34 deaminase activity"/>
    <property type="evidence" value="ECO:0007669"/>
    <property type="project" value="TreeGrafter"/>
</dbReference>
<dbReference type="Gene3D" id="3.40.140.10">
    <property type="entry name" value="Cytidine Deaminase, domain 2"/>
    <property type="match status" value="1"/>
</dbReference>
<feature type="non-terminal residue" evidence="4">
    <location>
        <position position="438"/>
    </location>
</feature>
<evidence type="ECO:0008006" key="6">
    <source>
        <dbReference type="Google" id="ProtNLM"/>
    </source>
</evidence>
<dbReference type="SUPFAM" id="SSF53927">
    <property type="entry name" value="Cytidine deaminase-like"/>
    <property type="match status" value="1"/>
</dbReference>
<dbReference type="EMBL" id="JAVRJZ010000014">
    <property type="protein sequence ID" value="KAK2713429.1"/>
    <property type="molecule type" value="Genomic_DNA"/>
</dbReference>
<feature type="region of interest" description="Disordered" evidence="3">
    <location>
        <begin position="48"/>
        <end position="88"/>
    </location>
</feature>
<feature type="compositionally biased region" description="Basic and acidic residues" evidence="3">
    <location>
        <begin position="71"/>
        <end position="86"/>
    </location>
</feature>
<dbReference type="PANTHER" id="PTHR11079:SF156">
    <property type="entry name" value="INACTIVE TRNA-SPECIFIC ADENOSINE DEAMINASE-LIKE PROTEIN 3-RELATED"/>
    <property type="match status" value="1"/>
</dbReference>
<dbReference type="Proteomes" id="UP001187531">
    <property type="component" value="Unassembled WGS sequence"/>
</dbReference>
<dbReference type="GO" id="GO:0008033">
    <property type="term" value="P:tRNA processing"/>
    <property type="evidence" value="ECO:0007669"/>
    <property type="project" value="UniProtKB-KW"/>
</dbReference>
<dbReference type="AlphaFoldDB" id="A0AA88L5A8"/>
<dbReference type="PANTHER" id="PTHR11079">
    <property type="entry name" value="CYTOSINE DEAMINASE FAMILY MEMBER"/>
    <property type="match status" value="1"/>
</dbReference>
<feature type="compositionally biased region" description="Polar residues" evidence="3">
    <location>
        <begin position="48"/>
        <end position="59"/>
    </location>
</feature>
<dbReference type="GO" id="GO:0005634">
    <property type="term" value="C:nucleus"/>
    <property type="evidence" value="ECO:0007669"/>
    <property type="project" value="TreeGrafter"/>
</dbReference>